<comment type="caution">
    <text evidence="2">The sequence shown here is derived from an EMBL/GenBank/DDBJ whole genome shotgun (WGS) entry which is preliminary data.</text>
</comment>
<reference evidence="2 3" key="1">
    <citation type="submission" date="2020-07" db="EMBL/GenBank/DDBJ databases">
        <title>Genomic Encyclopedia of Type Strains, Phase IV (KMG-V): Genome sequencing to study the core and pangenomes of soil and plant-associated prokaryotes.</title>
        <authorList>
            <person name="Whitman W."/>
        </authorList>
    </citation>
    <scope>NUCLEOTIDE SEQUENCE [LARGE SCALE GENOMIC DNA]</scope>
    <source>
        <strain evidence="2 3">M8UP30</strain>
    </source>
</reference>
<dbReference type="EMBL" id="JACCCV010000001">
    <property type="protein sequence ID" value="NYF51749.1"/>
    <property type="molecule type" value="Genomic_DNA"/>
</dbReference>
<gene>
    <name evidence="2" type="ORF">HDF12_002114</name>
</gene>
<organism evidence="2 3">
    <name type="scientific">Tunturiibacter lichenicola</name>
    <dbReference type="NCBI Taxonomy" id="2051959"/>
    <lineage>
        <taxon>Bacteria</taxon>
        <taxon>Pseudomonadati</taxon>
        <taxon>Acidobacteriota</taxon>
        <taxon>Terriglobia</taxon>
        <taxon>Terriglobales</taxon>
        <taxon>Acidobacteriaceae</taxon>
        <taxon>Tunturiibacter</taxon>
    </lineage>
</organism>
<accession>A0A7Y9T4X8</accession>
<feature type="region of interest" description="Disordered" evidence="1">
    <location>
        <begin position="21"/>
        <end position="47"/>
    </location>
</feature>
<name>A0A7Y9T4X8_9BACT</name>
<sequence length="47" mass="5085">MELRPAGSGLEWMDLDGLDAFDGGGDIAADGERADADKLRNHSHHHQ</sequence>
<evidence type="ECO:0000256" key="1">
    <source>
        <dbReference type="SAM" id="MobiDB-lite"/>
    </source>
</evidence>
<dbReference type="AlphaFoldDB" id="A0A7Y9T4X8"/>
<protein>
    <submittedName>
        <fullName evidence="2">Uncharacterized protein</fullName>
    </submittedName>
</protein>
<evidence type="ECO:0000313" key="3">
    <source>
        <dbReference type="Proteomes" id="UP000534186"/>
    </source>
</evidence>
<feature type="compositionally biased region" description="Basic and acidic residues" evidence="1">
    <location>
        <begin position="30"/>
        <end position="40"/>
    </location>
</feature>
<dbReference type="Proteomes" id="UP000534186">
    <property type="component" value="Unassembled WGS sequence"/>
</dbReference>
<evidence type="ECO:0000313" key="2">
    <source>
        <dbReference type="EMBL" id="NYF51749.1"/>
    </source>
</evidence>
<proteinExistence type="predicted"/>